<evidence type="ECO:0000313" key="2">
    <source>
        <dbReference type="Proteomes" id="UP000218387"/>
    </source>
</evidence>
<proteinExistence type="predicted"/>
<organism evidence="1 2">
    <name type="scientific">Eubacterium maltosivorans</name>
    <dbReference type="NCBI Taxonomy" id="2041044"/>
    <lineage>
        <taxon>Bacteria</taxon>
        <taxon>Bacillati</taxon>
        <taxon>Bacillota</taxon>
        <taxon>Clostridia</taxon>
        <taxon>Eubacteriales</taxon>
        <taxon>Eubacteriaceae</taxon>
        <taxon>Eubacterium</taxon>
    </lineage>
</organism>
<dbReference type="KEGG" id="emt:CPZ25_019615"/>
<dbReference type="Proteomes" id="UP000218387">
    <property type="component" value="Chromosome"/>
</dbReference>
<dbReference type="AlphaFoldDB" id="A0A4P9CCH5"/>
<evidence type="ECO:0000313" key="1">
    <source>
        <dbReference type="EMBL" id="QCT73430.1"/>
    </source>
</evidence>
<sequence length="61" mass="7420">MKYLRVLEEITHSENLYQLYYLKGYLAGLKDCNYIKPNDYRQLVQHIEKKKLELEEHTSSK</sequence>
<accession>A0A4P9CCH5</accession>
<keyword evidence="2" id="KW-1185">Reference proteome</keyword>
<reference evidence="1 2" key="1">
    <citation type="submission" date="2018-05" db="EMBL/GenBank/DDBJ databases">
        <title>Genome comparison of Eubacterium sp.</title>
        <authorList>
            <person name="Feng Y."/>
            <person name="Sanchez-Andrea I."/>
            <person name="Stams A.J.M."/>
            <person name="De Vos W.M."/>
        </authorList>
    </citation>
    <scope>NUCLEOTIDE SEQUENCE [LARGE SCALE GENOMIC DNA]</scope>
    <source>
        <strain evidence="1 2">YI</strain>
    </source>
</reference>
<protein>
    <submittedName>
        <fullName evidence="1">Uncharacterized protein</fullName>
    </submittedName>
</protein>
<gene>
    <name evidence="1" type="ORF">CPZ25_019615</name>
</gene>
<dbReference type="EMBL" id="CP029487">
    <property type="protein sequence ID" value="QCT73430.1"/>
    <property type="molecule type" value="Genomic_DNA"/>
</dbReference>
<dbReference type="RefSeq" id="WP_096920613.1">
    <property type="nucleotide sequence ID" value="NZ_CP029487.1"/>
</dbReference>
<name>A0A4P9CCH5_EUBML</name>